<gene>
    <name evidence="2" type="ORF">A2677_02405</name>
</gene>
<evidence type="ECO:0000313" key="2">
    <source>
        <dbReference type="EMBL" id="OGY89171.1"/>
    </source>
</evidence>
<accession>A0A1G2BJ24</accession>
<dbReference type="AlphaFoldDB" id="A0A1G2BJ24"/>
<keyword evidence="1" id="KW-0812">Transmembrane</keyword>
<keyword evidence="1" id="KW-1133">Transmembrane helix</keyword>
<comment type="caution">
    <text evidence="2">The sequence shown here is derived from an EMBL/GenBank/DDBJ whole genome shotgun (WGS) entry which is preliminary data.</text>
</comment>
<feature type="transmembrane region" description="Helical" evidence="1">
    <location>
        <begin position="112"/>
        <end position="139"/>
    </location>
</feature>
<organism evidence="2 3">
    <name type="scientific">Candidatus Komeilibacteria bacterium RIFCSPHIGHO2_01_FULL_52_14</name>
    <dbReference type="NCBI Taxonomy" id="1798549"/>
    <lineage>
        <taxon>Bacteria</taxon>
        <taxon>Candidatus Komeiliibacteriota</taxon>
    </lineage>
</organism>
<name>A0A1G2BJ24_9BACT</name>
<dbReference type="Proteomes" id="UP000177817">
    <property type="component" value="Unassembled WGS sequence"/>
</dbReference>
<sequence>MAEYADTMEAGAVEQDIAQQAAAREFRLQTIEARRSRFMQPQGAGAAAGAAGTVERLAELKQRIRQIRAAWTIGGIAGSVTVIGLLVTIPVWNIRLWWKVLGLPGHEIFGLSWGMAVVVIFADILLFMAFLLLVILAYVHEHPFEAAFYAFTNFPSLAWDFFKLILQ</sequence>
<dbReference type="EMBL" id="MHKK01000040">
    <property type="protein sequence ID" value="OGY89171.1"/>
    <property type="molecule type" value="Genomic_DNA"/>
</dbReference>
<keyword evidence="1" id="KW-0472">Membrane</keyword>
<evidence type="ECO:0000313" key="3">
    <source>
        <dbReference type="Proteomes" id="UP000177817"/>
    </source>
</evidence>
<protein>
    <submittedName>
        <fullName evidence="2">Uncharacterized protein</fullName>
    </submittedName>
</protein>
<feature type="transmembrane region" description="Helical" evidence="1">
    <location>
        <begin position="69"/>
        <end position="92"/>
    </location>
</feature>
<evidence type="ECO:0000256" key="1">
    <source>
        <dbReference type="SAM" id="Phobius"/>
    </source>
</evidence>
<proteinExistence type="predicted"/>
<reference evidence="2 3" key="1">
    <citation type="journal article" date="2016" name="Nat. Commun.">
        <title>Thousands of microbial genomes shed light on interconnected biogeochemical processes in an aquifer system.</title>
        <authorList>
            <person name="Anantharaman K."/>
            <person name="Brown C.T."/>
            <person name="Hug L.A."/>
            <person name="Sharon I."/>
            <person name="Castelle C.J."/>
            <person name="Probst A.J."/>
            <person name="Thomas B.C."/>
            <person name="Singh A."/>
            <person name="Wilkins M.J."/>
            <person name="Karaoz U."/>
            <person name="Brodie E.L."/>
            <person name="Williams K.H."/>
            <person name="Hubbard S.S."/>
            <person name="Banfield J.F."/>
        </authorList>
    </citation>
    <scope>NUCLEOTIDE SEQUENCE [LARGE SCALE GENOMIC DNA]</scope>
</reference>